<protein>
    <submittedName>
        <fullName evidence="1">Meiotic recombination protein spo11</fullName>
    </submittedName>
</protein>
<dbReference type="Proteomes" id="UP000663419">
    <property type="component" value="Chromosome 3"/>
</dbReference>
<sequence length="24" mass="2889">MKMESQRTKFAILFHSSWIRSSMS</sequence>
<evidence type="ECO:0000313" key="2">
    <source>
        <dbReference type="Proteomes" id="UP000663419"/>
    </source>
</evidence>
<organism evidence="1 2">
    <name type="scientific">Ajellomyces capsulatus (strain H88)</name>
    <name type="common">Darling's disease fungus</name>
    <name type="synonym">Histoplasma capsulatum</name>
    <dbReference type="NCBI Taxonomy" id="544711"/>
    <lineage>
        <taxon>Eukaryota</taxon>
        <taxon>Fungi</taxon>
        <taxon>Dikarya</taxon>
        <taxon>Ascomycota</taxon>
        <taxon>Pezizomycotina</taxon>
        <taxon>Eurotiomycetes</taxon>
        <taxon>Eurotiomycetidae</taxon>
        <taxon>Onygenales</taxon>
        <taxon>Ajellomycetaceae</taxon>
        <taxon>Histoplasma</taxon>
    </lineage>
</organism>
<accession>A0A8A1LGX3</accession>
<gene>
    <name evidence="1" type="ORF">I7I53_00510</name>
</gene>
<evidence type="ECO:0000313" key="1">
    <source>
        <dbReference type="EMBL" id="QSS53299.1"/>
    </source>
</evidence>
<dbReference type="AlphaFoldDB" id="A0A8A1LGX3"/>
<dbReference type="EMBL" id="CP069104">
    <property type="protein sequence ID" value="QSS53299.1"/>
    <property type="molecule type" value="Genomic_DNA"/>
</dbReference>
<reference evidence="1" key="1">
    <citation type="submission" date="2021-01" db="EMBL/GenBank/DDBJ databases">
        <title>Chromosome-level genome assembly of a human fungal pathogen reveals clustering of transcriptionally co-regulated genes.</title>
        <authorList>
            <person name="Voorhies M."/>
            <person name="Cohen S."/>
            <person name="Shea T.P."/>
            <person name="Petrus S."/>
            <person name="Munoz J.F."/>
            <person name="Poplawski S."/>
            <person name="Goldman W.E."/>
            <person name="Michael T."/>
            <person name="Cuomo C.A."/>
            <person name="Sil A."/>
            <person name="Beyhan S."/>
        </authorList>
    </citation>
    <scope>NUCLEOTIDE SEQUENCE</scope>
    <source>
        <strain evidence="1">H88</strain>
    </source>
</reference>
<name>A0A8A1LGX3_AJEC8</name>
<proteinExistence type="predicted"/>
<dbReference type="VEuPathDB" id="FungiDB:I7I53_00510"/>